<dbReference type="RefSeq" id="XP_001319348.1">
    <property type="nucleotide sequence ID" value="XM_001319313.1"/>
</dbReference>
<dbReference type="SMR" id="A2EJQ1"/>
<reference evidence="2" key="2">
    <citation type="journal article" date="2007" name="Science">
        <title>Draft genome sequence of the sexually transmitted pathogen Trichomonas vaginalis.</title>
        <authorList>
            <person name="Carlton J.M."/>
            <person name="Hirt R.P."/>
            <person name="Silva J.C."/>
            <person name="Delcher A.L."/>
            <person name="Schatz M."/>
            <person name="Zhao Q."/>
            <person name="Wortman J.R."/>
            <person name="Bidwell S.L."/>
            <person name="Alsmark U.C.M."/>
            <person name="Besteiro S."/>
            <person name="Sicheritz-Ponten T."/>
            <person name="Noel C.J."/>
            <person name="Dacks J.B."/>
            <person name="Foster P.G."/>
            <person name="Simillion C."/>
            <person name="Van de Peer Y."/>
            <person name="Miranda-Saavedra D."/>
            <person name="Barton G.J."/>
            <person name="Westrop G.D."/>
            <person name="Mueller S."/>
            <person name="Dessi D."/>
            <person name="Fiori P.L."/>
            <person name="Ren Q."/>
            <person name="Paulsen I."/>
            <person name="Zhang H."/>
            <person name="Bastida-Corcuera F.D."/>
            <person name="Simoes-Barbosa A."/>
            <person name="Brown M.T."/>
            <person name="Hayes R.D."/>
            <person name="Mukherjee M."/>
            <person name="Okumura C.Y."/>
            <person name="Schneider R."/>
            <person name="Smith A.J."/>
            <person name="Vanacova S."/>
            <person name="Villalvazo M."/>
            <person name="Haas B.J."/>
            <person name="Pertea M."/>
            <person name="Feldblyum T.V."/>
            <person name="Utterback T.R."/>
            <person name="Shu C.L."/>
            <person name="Osoegawa K."/>
            <person name="de Jong P.J."/>
            <person name="Hrdy I."/>
            <person name="Horvathova L."/>
            <person name="Zubacova Z."/>
            <person name="Dolezal P."/>
            <person name="Malik S.B."/>
            <person name="Logsdon J.M. Jr."/>
            <person name="Henze K."/>
            <person name="Gupta A."/>
            <person name="Wang C.C."/>
            <person name="Dunne R.L."/>
            <person name="Upcroft J.A."/>
            <person name="Upcroft P."/>
            <person name="White O."/>
            <person name="Salzberg S.L."/>
            <person name="Tang P."/>
            <person name="Chiu C.-H."/>
            <person name="Lee Y.-S."/>
            <person name="Embley T.M."/>
            <person name="Coombs G.H."/>
            <person name="Mottram J.C."/>
            <person name="Tachezy J."/>
            <person name="Fraser-Liggett C.M."/>
            <person name="Johnson P.J."/>
        </authorList>
    </citation>
    <scope>NUCLEOTIDE SEQUENCE [LARGE SCALE GENOMIC DNA]</scope>
    <source>
        <strain evidence="2">G3</strain>
    </source>
</reference>
<dbReference type="PANTHER" id="PTHR22957:SF168">
    <property type="entry name" value="TBC DOMAIN-CONTAINING PROTEIN KINASE-LIKE PROTEIN"/>
    <property type="match status" value="1"/>
</dbReference>
<reference evidence="2" key="1">
    <citation type="submission" date="2006-10" db="EMBL/GenBank/DDBJ databases">
        <authorList>
            <person name="Amadeo P."/>
            <person name="Zhao Q."/>
            <person name="Wortman J."/>
            <person name="Fraser-Liggett C."/>
            <person name="Carlton J."/>
        </authorList>
    </citation>
    <scope>NUCLEOTIDE SEQUENCE</scope>
    <source>
        <strain evidence="2">G3</strain>
    </source>
</reference>
<dbReference type="Gene3D" id="1.10.472.80">
    <property type="entry name" value="Ypt/Rab-GAP domain of gyp1p, domain 3"/>
    <property type="match status" value="1"/>
</dbReference>
<dbReference type="InterPro" id="IPR000195">
    <property type="entry name" value="Rab-GAP-TBC_dom"/>
</dbReference>
<dbReference type="OMA" id="NDDVATH"/>
<organism evidence="2 3">
    <name type="scientific">Trichomonas vaginalis (strain ATCC PRA-98 / G3)</name>
    <dbReference type="NCBI Taxonomy" id="412133"/>
    <lineage>
        <taxon>Eukaryota</taxon>
        <taxon>Metamonada</taxon>
        <taxon>Parabasalia</taxon>
        <taxon>Trichomonadida</taxon>
        <taxon>Trichomonadidae</taxon>
        <taxon>Trichomonas</taxon>
    </lineage>
</organism>
<evidence type="ECO:0000313" key="2">
    <source>
        <dbReference type="EMBL" id="EAY07125.1"/>
    </source>
</evidence>
<dbReference type="PROSITE" id="PS50086">
    <property type="entry name" value="TBC_RABGAP"/>
    <property type="match status" value="1"/>
</dbReference>
<dbReference type="Proteomes" id="UP000001542">
    <property type="component" value="Unassembled WGS sequence"/>
</dbReference>
<dbReference type="SMART" id="SM00164">
    <property type="entry name" value="TBC"/>
    <property type="match status" value="1"/>
</dbReference>
<feature type="domain" description="Rab-GAP TBC" evidence="1">
    <location>
        <begin position="39"/>
        <end position="276"/>
    </location>
</feature>
<dbReference type="EMBL" id="DS113407">
    <property type="protein sequence ID" value="EAY07125.1"/>
    <property type="molecule type" value="Genomic_DNA"/>
</dbReference>
<evidence type="ECO:0000313" key="3">
    <source>
        <dbReference type="Proteomes" id="UP000001542"/>
    </source>
</evidence>
<dbReference type="AlphaFoldDB" id="A2EJQ1"/>
<dbReference type="VEuPathDB" id="TrichDB:TVAG_342890"/>
<dbReference type="GO" id="GO:0005096">
    <property type="term" value="F:GTPase activator activity"/>
    <property type="evidence" value="ECO:0000318"/>
    <property type="project" value="GO_Central"/>
</dbReference>
<accession>A2EJQ1</accession>
<dbReference type="SUPFAM" id="SSF47923">
    <property type="entry name" value="Ypt/Rab-GAP domain of gyp1p"/>
    <property type="match status" value="2"/>
</dbReference>
<keyword evidence="3" id="KW-1185">Reference proteome</keyword>
<dbReference type="eggNOG" id="KOG1093">
    <property type="taxonomic scope" value="Eukaryota"/>
</dbReference>
<proteinExistence type="predicted"/>
<dbReference type="InParanoid" id="A2EJQ1"/>
<gene>
    <name evidence="2" type="ORF">TVAG_342890</name>
</gene>
<protein>
    <submittedName>
        <fullName evidence="2">MGC16169 protein, putative</fullName>
    </submittedName>
</protein>
<name>A2EJQ1_TRIV3</name>
<evidence type="ECO:0000259" key="1">
    <source>
        <dbReference type="PROSITE" id="PS50086"/>
    </source>
</evidence>
<sequence length="338" mass="40019">MTSEDPRIVQFYNLIHEEEKSGIIDRKEHFEYANNQLPKGDNLIRFYHWILSLEVVPYQREKWDSVIQGLRNNYVEILNQHLEYDENFLHKPIEEEMDSEMSKLLQEVDNDMKRTVNSFRSSLISHLETSDLEIHTRRMERILILFAITEPDLNYIQGLNELILPIYTVSYYAGMKLNYDVITIEAVSMKLLSQLLIRNGLIVIYSSLENTRQIYQYFNVINKAIAMNDKELSSYFNEIGILNPMHYCFSWILTMFAQVLCFDDVIRLWDYLVILNENMVHFQFMMTAAIVLYKKRSIIGVKADRIIGTLHSIKDLPYIPILRIANSLYSSMYRDLTH</sequence>
<dbReference type="PANTHER" id="PTHR22957">
    <property type="entry name" value="TBC1 DOMAIN FAMILY MEMBER GTPASE-ACTIVATING PROTEIN"/>
    <property type="match status" value="1"/>
</dbReference>
<dbReference type="Gene3D" id="1.10.8.270">
    <property type="entry name" value="putative rabgap domain of human tbc1 domain family member 14 like domains"/>
    <property type="match status" value="1"/>
</dbReference>
<dbReference type="Pfam" id="PF00566">
    <property type="entry name" value="RabGAP-TBC"/>
    <property type="match status" value="1"/>
</dbReference>
<dbReference type="OrthoDB" id="10263206at2759"/>
<dbReference type="InterPro" id="IPR035969">
    <property type="entry name" value="Rab-GAP_TBC_sf"/>
</dbReference>
<dbReference type="KEGG" id="tva:4765011"/>
<dbReference type="VEuPathDB" id="TrichDB:TVAGG3_0579710"/>